<reference evidence="3 4" key="1">
    <citation type="submission" date="2021-01" db="EMBL/GenBank/DDBJ databases">
        <title>Whole genome shotgun sequence of Planobispora siamensis NBRC 107568.</title>
        <authorList>
            <person name="Komaki H."/>
            <person name="Tamura T."/>
        </authorList>
    </citation>
    <scope>NUCLEOTIDE SEQUENCE [LARGE SCALE GENOMIC DNA]</scope>
    <source>
        <strain evidence="3 4">NBRC 107568</strain>
    </source>
</reference>
<dbReference type="RefSeq" id="WP_204066435.1">
    <property type="nucleotide sequence ID" value="NZ_BOOJ01000040.1"/>
</dbReference>
<dbReference type="InterPro" id="IPR001845">
    <property type="entry name" value="HTH_ArsR_DNA-bd_dom"/>
</dbReference>
<dbReference type="InterPro" id="IPR036390">
    <property type="entry name" value="WH_DNA-bd_sf"/>
</dbReference>
<proteinExistence type="predicted"/>
<dbReference type="InterPro" id="IPR036388">
    <property type="entry name" value="WH-like_DNA-bd_sf"/>
</dbReference>
<accession>A0A8J3SRE4</accession>
<dbReference type="Pfam" id="PF12840">
    <property type="entry name" value="HTH_20"/>
    <property type="match status" value="1"/>
</dbReference>
<dbReference type="GO" id="GO:0003700">
    <property type="term" value="F:DNA-binding transcription factor activity"/>
    <property type="evidence" value="ECO:0007669"/>
    <property type="project" value="InterPro"/>
</dbReference>
<dbReference type="EMBL" id="BOOJ01000040">
    <property type="protein sequence ID" value="GIH94303.1"/>
    <property type="molecule type" value="Genomic_DNA"/>
</dbReference>
<feature type="region of interest" description="Disordered" evidence="1">
    <location>
        <begin position="1"/>
        <end position="23"/>
    </location>
</feature>
<name>A0A8J3SRE4_9ACTN</name>
<organism evidence="3 4">
    <name type="scientific">Planobispora siamensis</name>
    <dbReference type="NCBI Taxonomy" id="936338"/>
    <lineage>
        <taxon>Bacteria</taxon>
        <taxon>Bacillati</taxon>
        <taxon>Actinomycetota</taxon>
        <taxon>Actinomycetes</taxon>
        <taxon>Streptosporangiales</taxon>
        <taxon>Streptosporangiaceae</taxon>
        <taxon>Planobispora</taxon>
    </lineage>
</organism>
<dbReference type="Gene3D" id="1.10.10.10">
    <property type="entry name" value="Winged helix-like DNA-binding domain superfamily/Winged helix DNA-binding domain"/>
    <property type="match status" value="1"/>
</dbReference>
<keyword evidence="4" id="KW-1185">Reference proteome</keyword>
<protein>
    <submittedName>
        <fullName evidence="3">ArsR family transcriptional regulator</fullName>
    </submittedName>
</protein>
<evidence type="ECO:0000313" key="3">
    <source>
        <dbReference type="EMBL" id="GIH94303.1"/>
    </source>
</evidence>
<dbReference type="InterPro" id="IPR011991">
    <property type="entry name" value="ArsR-like_HTH"/>
</dbReference>
<dbReference type="SMART" id="SM00418">
    <property type="entry name" value="HTH_ARSR"/>
    <property type="match status" value="1"/>
</dbReference>
<dbReference type="AlphaFoldDB" id="A0A8J3SRE4"/>
<sequence length="190" mass="21043">MDERTGGRQGGQPAGRTAPRERRAATVQEAKALAHPLRVRILRLCAQQELTNKQLADRLDRDPGTVLYHVRQLADAGFLEPAPVRTGVSGALEKPYRSTGLSWWLSLESDVADPEARFAPIEAFQQELHEAGPESVQTFARFMLHLSAEDAAALESRILAILDEYIVTEPGRLDQPAYGGILVLHRIDDR</sequence>
<dbReference type="CDD" id="cd00090">
    <property type="entry name" value="HTH_ARSR"/>
    <property type="match status" value="1"/>
</dbReference>
<evidence type="ECO:0000256" key="1">
    <source>
        <dbReference type="SAM" id="MobiDB-lite"/>
    </source>
</evidence>
<evidence type="ECO:0000259" key="2">
    <source>
        <dbReference type="SMART" id="SM00418"/>
    </source>
</evidence>
<evidence type="ECO:0000313" key="4">
    <source>
        <dbReference type="Proteomes" id="UP000619788"/>
    </source>
</evidence>
<dbReference type="SUPFAM" id="SSF46785">
    <property type="entry name" value="Winged helix' DNA-binding domain"/>
    <property type="match status" value="1"/>
</dbReference>
<feature type="domain" description="HTH arsR-type" evidence="2">
    <location>
        <begin position="28"/>
        <end position="126"/>
    </location>
</feature>
<gene>
    <name evidence="3" type="ORF">Psi01_49330</name>
</gene>
<comment type="caution">
    <text evidence="3">The sequence shown here is derived from an EMBL/GenBank/DDBJ whole genome shotgun (WGS) entry which is preliminary data.</text>
</comment>
<dbReference type="Proteomes" id="UP000619788">
    <property type="component" value="Unassembled WGS sequence"/>
</dbReference>